<name>A0A559M7S0_9HELO</name>
<dbReference type="EMBL" id="QGML01001455">
    <property type="protein sequence ID" value="TVY89004.1"/>
    <property type="molecule type" value="Genomic_DNA"/>
</dbReference>
<evidence type="ECO:0000313" key="2">
    <source>
        <dbReference type="EMBL" id="TVY89004.1"/>
    </source>
</evidence>
<feature type="compositionally biased region" description="Basic and acidic residues" evidence="1">
    <location>
        <begin position="43"/>
        <end position="52"/>
    </location>
</feature>
<dbReference type="AlphaFoldDB" id="A0A559M7S0"/>
<keyword evidence="3" id="KW-1185">Reference proteome</keyword>
<evidence type="ECO:0000256" key="1">
    <source>
        <dbReference type="SAM" id="MobiDB-lite"/>
    </source>
</evidence>
<accession>A0A559M7S0</accession>
<feature type="compositionally biased region" description="Basic and acidic residues" evidence="1">
    <location>
        <begin position="1"/>
        <end position="12"/>
    </location>
</feature>
<dbReference type="Proteomes" id="UP000315522">
    <property type="component" value="Unassembled WGS sequence"/>
</dbReference>
<protein>
    <submittedName>
        <fullName evidence="2">Uncharacterized protein</fullName>
    </submittedName>
</protein>
<feature type="compositionally biased region" description="Low complexity" evidence="1">
    <location>
        <begin position="30"/>
        <end position="42"/>
    </location>
</feature>
<feature type="region of interest" description="Disordered" evidence="1">
    <location>
        <begin position="1"/>
        <end position="77"/>
    </location>
</feature>
<reference evidence="2 3" key="1">
    <citation type="submission" date="2018-05" db="EMBL/GenBank/DDBJ databases">
        <title>Genome sequencing and assembly of the regulated plant pathogen Lachnellula willkommii and related sister species for the development of diagnostic species identification markers.</title>
        <authorList>
            <person name="Giroux E."/>
            <person name="Bilodeau G."/>
        </authorList>
    </citation>
    <scope>NUCLEOTIDE SEQUENCE [LARGE SCALE GENOMIC DNA]</scope>
    <source>
        <strain evidence="2 3">CBS 172.35</strain>
    </source>
</reference>
<comment type="caution">
    <text evidence="2">The sequence shown here is derived from an EMBL/GenBank/DDBJ whole genome shotgun (WGS) entry which is preliminary data.</text>
</comment>
<sequence>MPRFRNLEEQSKVHLKHSATPINDKHRYASHASRASSAPSDPALERELRRGSEGTNQDMHTEISSETHHSVNTDAKR</sequence>
<feature type="compositionally biased region" description="Basic and acidic residues" evidence="1">
    <location>
        <begin position="59"/>
        <end position="77"/>
    </location>
</feature>
<gene>
    <name evidence="2" type="ORF">LAWI1_G003348</name>
</gene>
<evidence type="ECO:0000313" key="3">
    <source>
        <dbReference type="Proteomes" id="UP000315522"/>
    </source>
</evidence>
<proteinExistence type="predicted"/>
<organism evidence="2 3">
    <name type="scientific">Lachnellula willkommii</name>
    <dbReference type="NCBI Taxonomy" id="215461"/>
    <lineage>
        <taxon>Eukaryota</taxon>
        <taxon>Fungi</taxon>
        <taxon>Dikarya</taxon>
        <taxon>Ascomycota</taxon>
        <taxon>Pezizomycotina</taxon>
        <taxon>Leotiomycetes</taxon>
        <taxon>Helotiales</taxon>
        <taxon>Lachnaceae</taxon>
        <taxon>Lachnellula</taxon>
    </lineage>
</organism>